<dbReference type="GeneID" id="89337593"/>
<proteinExistence type="predicted"/>
<protein>
    <submittedName>
        <fullName evidence="3">CDC27 family protein</fullName>
    </submittedName>
</protein>
<dbReference type="Proteomes" id="UP001432202">
    <property type="component" value="Chromosome"/>
</dbReference>
<evidence type="ECO:0000256" key="1">
    <source>
        <dbReference type="PROSITE-ProRule" id="PRU00339"/>
    </source>
</evidence>
<organism evidence="3 4">
    <name type="scientific">Sulfolobus tengchongensis</name>
    <dbReference type="NCBI Taxonomy" id="207809"/>
    <lineage>
        <taxon>Archaea</taxon>
        <taxon>Thermoproteota</taxon>
        <taxon>Thermoprotei</taxon>
        <taxon>Sulfolobales</taxon>
        <taxon>Sulfolobaceae</taxon>
        <taxon>Sulfolobus</taxon>
    </lineage>
</organism>
<dbReference type="EMBL" id="CP146016">
    <property type="protein sequence ID" value="WWQ60238.1"/>
    <property type="molecule type" value="Genomic_DNA"/>
</dbReference>
<feature type="coiled-coil region" evidence="2">
    <location>
        <begin position="255"/>
        <end position="317"/>
    </location>
</feature>
<dbReference type="PROSITE" id="PS50005">
    <property type="entry name" value="TPR"/>
    <property type="match status" value="1"/>
</dbReference>
<evidence type="ECO:0000256" key="2">
    <source>
        <dbReference type="SAM" id="Coils"/>
    </source>
</evidence>
<gene>
    <name evidence="3" type="ORF">V6M85_12450</name>
</gene>
<feature type="repeat" description="TPR" evidence="1">
    <location>
        <begin position="59"/>
        <end position="92"/>
    </location>
</feature>
<dbReference type="RefSeq" id="WP_338600690.1">
    <property type="nucleotide sequence ID" value="NZ_CP146016.1"/>
</dbReference>
<evidence type="ECO:0000313" key="4">
    <source>
        <dbReference type="Proteomes" id="UP001432202"/>
    </source>
</evidence>
<name>A0AAX4L103_9CREN</name>
<reference evidence="3 4" key="1">
    <citation type="submission" date="2024-02" db="EMBL/GenBank/DDBJ databases">
        <title>STSV induces naive adaptation in Sulfolobus.</title>
        <authorList>
            <person name="Xiang X."/>
            <person name="Song M."/>
        </authorList>
    </citation>
    <scope>NUCLEOTIDE SEQUENCE [LARGE SCALE GENOMIC DNA]</scope>
    <source>
        <strain evidence="3 4">RT2</strain>
    </source>
</reference>
<dbReference type="Pfam" id="PF12895">
    <property type="entry name" value="ANAPC3"/>
    <property type="match status" value="1"/>
</dbReference>
<dbReference type="InterPro" id="IPR011990">
    <property type="entry name" value="TPR-like_helical_dom_sf"/>
</dbReference>
<keyword evidence="4" id="KW-1185">Reference proteome</keyword>
<keyword evidence="2" id="KW-0175">Coiled coil</keyword>
<dbReference type="AlphaFoldDB" id="A0AAX4L103"/>
<accession>A0AAX4L103</accession>
<dbReference type="Gene3D" id="1.25.40.10">
    <property type="entry name" value="Tetratricopeptide repeat domain"/>
    <property type="match status" value="1"/>
</dbReference>
<dbReference type="SUPFAM" id="SSF48452">
    <property type="entry name" value="TPR-like"/>
    <property type="match status" value="1"/>
</dbReference>
<dbReference type="InterPro" id="IPR019734">
    <property type="entry name" value="TPR_rpt"/>
</dbReference>
<sequence>MERIVKLEEQVRKEKNKQKRLILYNILIQEYYNLYKRYKNPEFLDKALGLIDEIGEKNSSTLNILGLIYIEKKEYNKAISIFNELLDSHKLSTDDKDIILYNLALAYFGKGELKNAYNILKSLTLTSKGEINTLSRKLLAKVCLKLGESNITYVNEAKEILESLDMPSEDLAVAYAVLAKHNNDKYFLEKAKKIATMLGNERLLADILSISDNEEDLKEAIRLYAKIGDYKNQLKPLYKLSRSDQSIFTEILDRLKNIEDSKDKLEILYDIYRRTNLIYFLKEAIKTAEKIEDYLFLARAYVELANYEDEASNLKKAVLFYEKYIQSKQ</sequence>
<evidence type="ECO:0000313" key="3">
    <source>
        <dbReference type="EMBL" id="WWQ60238.1"/>
    </source>
</evidence>
<keyword evidence="1" id="KW-0802">TPR repeat</keyword>